<dbReference type="SUPFAM" id="SSF81837">
    <property type="entry name" value="BEACH domain"/>
    <property type="match status" value="1"/>
</dbReference>
<dbReference type="InterPro" id="IPR000409">
    <property type="entry name" value="BEACH_dom"/>
</dbReference>
<dbReference type="PANTHER" id="PTHR13743">
    <property type="entry name" value="BEIGE/BEACH-RELATED"/>
    <property type="match status" value="1"/>
</dbReference>
<dbReference type="AlphaFoldDB" id="A0A9Q0LP34"/>
<sequence>MQLKRMQMIFLSKYTNITLEYHRYLRNTHKILSFKKILINLLNKKIFISNLKNPKLQKWQRHEMTNFDYLMELNTFAGRSFHDTSQCIPFFPWIISDYKSERY</sequence>
<dbReference type="OrthoDB" id="26681at2759"/>
<dbReference type="EMBL" id="JAPDFW010000067">
    <property type="protein sequence ID" value="KAJ5074948.1"/>
    <property type="molecule type" value="Genomic_DNA"/>
</dbReference>
<dbReference type="InterPro" id="IPR050865">
    <property type="entry name" value="BEACH_Domain"/>
</dbReference>
<evidence type="ECO:0000313" key="2">
    <source>
        <dbReference type="EMBL" id="KAJ5074948.1"/>
    </source>
</evidence>
<comment type="caution">
    <text evidence="2">The sequence shown here is derived from an EMBL/GenBank/DDBJ whole genome shotgun (WGS) entry which is preliminary data.</text>
</comment>
<gene>
    <name evidence="2" type="ORF">M0811_07652</name>
</gene>
<name>A0A9Q0LP34_ANAIG</name>
<dbReference type="PROSITE" id="PS50197">
    <property type="entry name" value="BEACH"/>
    <property type="match status" value="1"/>
</dbReference>
<proteinExistence type="predicted"/>
<protein>
    <submittedName>
        <fullName evidence="2">Neurobeachin</fullName>
    </submittedName>
</protein>
<keyword evidence="3" id="KW-1185">Reference proteome</keyword>
<feature type="domain" description="BEACH" evidence="1">
    <location>
        <begin position="44"/>
        <end position="103"/>
    </location>
</feature>
<dbReference type="Proteomes" id="UP001149090">
    <property type="component" value="Unassembled WGS sequence"/>
</dbReference>
<dbReference type="Pfam" id="PF02138">
    <property type="entry name" value="Beach"/>
    <property type="match status" value="1"/>
</dbReference>
<accession>A0A9Q0LP34</accession>
<evidence type="ECO:0000313" key="3">
    <source>
        <dbReference type="Proteomes" id="UP001149090"/>
    </source>
</evidence>
<reference evidence="2" key="1">
    <citation type="submission" date="2022-10" db="EMBL/GenBank/DDBJ databases">
        <title>Novel sulphate-reducing endosymbionts in the free-living metamonad Anaeramoeba.</title>
        <authorList>
            <person name="Jerlstrom-Hultqvist J."/>
            <person name="Cepicka I."/>
            <person name="Gallot-Lavallee L."/>
            <person name="Salas-Leiva D."/>
            <person name="Curtis B.A."/>
            <person name="Zahonova K."/>
            <person name="Pipaliya S."/>
            <person name="Dacks J."/>
            <person name="Roger A.J."/>
        </authorList>
    </citation>
    <scope>NUCLEOTIDE SEQUENCE</scope>
    <source>
        <strain evidence="2">BMAN</strain>
    </source>
</reference>
<organism evidence="2 3">
    <name type="scientific">Anaeramoeba ignava</name>
    <name type="common">Anaerobic marine amoeba</name>
    <dbReference type="NCBI Taxonomy" id="1746090"/>
    <lineage>
        <taxon>Eukaryota</taxon>
        <taxon>Metamonada</taxon>
        <taxon>Anaeramoebidae</taxon>
        <taxon>Anaeramoeba</taxon>
    </lineage>
</organism>
<dbReference type="InterPro" id="IPR036372">
    <property type="entry name" value="BEACH_dom_sf"/>
</dbReference>
<dbReference type="Gene3D" id="1.10.1540.10">
    <property type="entry name" value="BEACH domain"/>
    <property type="match status" value="1"/>
</dbReference>
<evidence type="ECO:0000259" key="1">
    <source>
        <dbReference type="PROSITE" id="PS50197"/>
    </source>
</evidence>